<feature type="compositionally biased region" description="Polar residues" evidence="1">
    <location>
        <begin position="206"/>
        <end position="218"/>
    </location>
</feature>
<protein>
    <submittedName>
        <fullName evidence="2">Uncharacterized protein</fullName>
    </submittedName>
</protein>
<name>A0A8H6INE3_9PEZI</name>
<accession>A0A8H6INE3</accession>
<feature type="region of interest" description="Disordered" evidence="1">
    <location>
        <begin position="206"/>
        <end position="227"/>
    </location>
</feature>
<dbReference type="AlphaFoldDB" id="A0A8H6INE3"/>
<dbReference type="Proteomes" id="UP000652219">
    <property type="component" value="Unassembled WGS sequence"/>
</dbReference>
<reference evidence="2 3" key="1">
    <citation type="journal article" date="2020" name="Phytopathology">
        <title>Genome Sequence Resources of Colletotrichum truncatum, C. plurivorum, C. musicola, and C. sojae: Four Species Pathogenic to Soybean (Glycine max).</title>
        <authorList>
            <person name="Rogerio F."/>
            <person name="Boufleur T.R."/>
            <person name="Ciampi-Guillardi M."/>
            <person name="Sukno S.A."/>
            <person name="Thon M.R."/>
            <person name="Massola Junior N.S."/>
            <person name="Baroncelli R."/>
        </authorList>
    </citation>
    <scope>NUCLEOTIDE SEQUENCE [LARGE SCALE GENOMIC DNA]</scope>
    <source>
        <strain evidence="2 3">LFN0009</strain>
    </source>
</reference>
<evidence type="ECO:0000256" key="1">
    <source>
        <dbReference type="SAM" id="MobiDB-lite"/>
    </source>
</evidence>
<keyword evidence="3" id="KW-1185">Reference proteome</keyword>
<comment type="caution">
    <text evidence="2">The sequence shown here is derived from an EMBL/GenBank/DDBJ whole genome shotgun (WGS) entry which is preliminary data.</text>
</comment>
<evidence type="ECO:0000313" key="3">
    <source>
        <dbReference type="Proteomes" id="UP000652219"/>
    </source>
</evidence>
<gene>
    <name evidence="2" type="ORF">CSOJ01_15079</name>
</gene>
<feature type="region of interest" description="Disordered" evidence="1">
    <location>
        <begin position="63"/>
        <end position="82"/>
    </location>
</feature>
<sequence length="357" mass="37859">MQGPVAAKVTGRWSECNRNGLPLVATEADPWPERERVVLAWGLLALPSRSFVALCGHVAAVTSPPTHQRRKPAARSPSSAGLAHDPRRFLLNSCSVLRLAVPGVGALVRHAVCGSVLGDRLVLERGLAPLGRTACRIRRRKLVRRLRRSVAGRNSPSVFHVTSPNGSDGLEGNGGGEALAMRTIAPEIPPPLGPICKNQANSNSNLCSRHTGPSSVSGSLEGEFGQRRDIGSGARRSVGEMTWNAGILEWPGLELQLSRLVAGALQLRHGRLVVGRRASSTPEVQTYSISRFHDANAGVAGDALGRPPVLERNLGPGVSRSGPYPAGRGTSPAFKTFISFPLAIKSRREALVTFAPA</sequence>
<organism evidence="2 3">
    <name type="scientific">Colletotrichum sojae</name>
    <dbReference type="NCBI Taxonomy" id="2175907"/>
    <lineage>
        <taxon>Eukaryota</taxon>
        <taxon>Fungi</taxon>
        <taxon>Dikarya</taxon>
        <taxon>Ascomycota</taxon>
        <taxon>Pezizomycotina</taxon>
        <taxon>Sordariomycetes</taxon>
        <taxon>Hypocreomycetidae</taxon>
        <taxon>Glomerellales</taxon>
        <taxon>Glomerellaceae</taxon>
        <taxon>Colletotrichum</taxon>
        <taxon>Colletotrichum orchidearum species complex</taxon>
    </lineage>
</organism>
<proteinExistence type="predicted"/>
<dbReference type="EMBL" id="WIGN01000574">
    <property type="protein sequence ID" value="KAF6788152.1"/>
    <property type="molecule type" value="Genomic_DNA"/>
</dbReference>
<evidence type="ECO:0000313" key="2">
    <source>
        <dbReference type="EMBL" id="KAF6788152.1"/>
    </source>
</evidence>